<comment type="caution">
    <text evidence="2">The sequence shown here is derived from an EMBL/GenBank/DDBJ whole genome shotgun (WGS) entry which is preliminary data.</text>
</comment>
<evidence type="ECO:0000256" key="1">
    <source>
        <dbReference type="SAM" id="Phobius"/>
    </source>
</evidence>
<accession>A0ABY1PTQ6</accession>
<feature type="transmembrane region" description="Helical" evidence="1">
    <location>
        <begin position="17"/>
        <end position="38"/>
    </location>
</feature>
<gene>
    <name evidence="2" type="ORF">SAMN06265222_102240</name>
</gene>
<keyword evidence="1" id="KW-0812">Transmembrane</keyword>
<keyword evidence="1" id="KW-0472">Membrane</keyword>
<dbReference type="EMBL" id="FXUG01000002">
    <property type="protein sequence ID" value="SMP47111.1"/>
    <property type="molecule type" value="Genomic_DNA"/>
</dbReference>
<sequence>MAGVANLRHCRLISPPIIWAGYPASTNLATVIFTFFNAFSPSRTFMLRKIALITPLIFHATPGFAHEGHSHATTTASNPVWHYLTEPDHIVPVVLASAVVLAGVFWAMKVSGARNSSLNR</sequence>
<evidence type="ECO:0000313" key="2">
    <source>
        <dbReference type="EMBL" id="SMP47111.1"/>
    </source>
</evidence>
<protein>
    <submittedName>
        <fullName evidence="2">Uncharacterized protein</fullName>
    </submittedName>
</protein>
<evidence type="ECO:0000313" key="3">
    <source>
        <dbReference type="Proteomes" id="UP001158067"/>
    </source>
</evidence>
<keyword evidence="3" id="KW-1185">Reference proteome</keyword>
<proteinExistence type="predicted"/>
<name>A0ABY1PTQ6_9BACT</name>
<reference evidence="2 3" key="1">
    <citation type="submission" date="2017-05" db="EMBL/GenBank/DDBJ databases">
        <authorList>
            <person name="Varghese N."/>
            <person name="Submissions S."/>
        </authorList>
    </citation>
    <scope>NUCLEOTIDE SEQUENCE [LARGE SCALE GENOMIC DNA]</scope>
    <source>
        <strain evidence="2 3">DSM 25457</strain>
    </source>
</reference>
<feature type="transmembrane region" description="Helical" evidence="1">
    <location>
        <begin position="89"/>
        <end position="108"/>
    </location>
</feature>
<dbReference type="Proteomes" id="UP001158067">
    <property type="component" value="Unassembled WGS sequence"/>
</dbReference>
<keyword evidence="1" id="KW-1133">Transmembrane helix</keyword>
<organism evidence="2 3">
    <name type="scientific">Neorhodopirellula lusitana</name>
    <dbReference type="NCBI Taxonomy" id="445327"/>
    <lineage>
        <taxon>Bacteria</taxon>
        <taxon>Pseudomonadati</taxon>
        <taxon>Planctomycetota</taxon>
        <taxon>Planctomycetia</taxon>
        <taxon>Pirellulales</taxon>
        <taxon>Pirellulaceae</taxon>
        <taxon>Neorhodopirellula</taxon>
    </lineage>
</organism>